<protein>
    <recommendedName>
        <fullName evidence="1">ATP-dependent DNA helicase</fullName>
        <ecNumber evidence="1">5.6.2.3</ecNumber>
    </recommendedName>
</protein>
<dbReference type="GO" id="GO:0043139">
    <property type="term" value="F:5'-3' DNA helicase activity"/>
    <property type="evidence" value="ECO:0007669"/>
    <property type="project" value="UniProtKB-EC"/>
</dbReference>
<dbReference type="GO" id="GO:0000723">
    <property type="term" value="P:telomere maintenance"/>
    <property type="evidence" value="ECO:0007669"/>
    <property type="project" value="InterPro"/>
</dbReference>
<keyword evidence="1" id="KW-0233">DNA recombination</keyword>
<evidence type="ECO:0000256" key="2">
    <source>
        <dbReference type="SAM" id="MobiDB-lite"/>
    </source>
</evidence>
<feature type="domain" description="Helitron helicase-like" evidence="4">
    <location>
        <begin position="1"/>
        <end position="94"/>
    </location>
</feature>
<comment type="similarity">
    <text evidence="1">Belongs to the helicase family.</text>
</comment>
<gene>
    <name evidence="6" type="ORF">Tci_017286</name>
</gene>
<dbReference type="SUPFAM" id="SSF52540">
    <property type="entry name" value="P-loop containing nucleoside triphosphate hydrolases"/>
    <property type="match status" value="1"/>
</dbReference>
<dbReference type="GO" id="GO:0006281">
    <property type="term" value="P:DNA repair"/>
    <property type="evidence" value="ECO:0007669"/>
    <property type="project" value="UniProtKB-KW"/>
</dbReference>
<evidence type="ECO:0000313" key="6">
    <source>
        <dbReference type="EMBL" id="GEU45308.1"/>
    </source>
</evidence>
<dbReference type="Pfam" id="PF14214">
    <property type="entry name" value="Helitron_like_N"/>
    <property type="match status" value="1"/>
</dbReference>
<feature type="region of interest" description="Disordered" evidence="2">
    <location>
        <begin position="201"/>
        <end position="223"/>
    </location>
</feature>
<dbReference type="EMBL" id="BKCJ010001968">
    <property type="protein sequence ID" value="GEU45308.1"/>
    <property type="molecule type" value="Genomic_DNA"/>
</dbReference>
<dbReference type="GO" id="GO:0006310">
    <property type="term" value="P:DNA recombination"/>
    <property type="evidence" value="ECO:0007669"/>
    <property type="project" value="UniProtKB-KW"/>
</dbReference>
<keyword evidence="1" id="KW-0347">Helicase</keyword>
<feature type="domain" description="DNA helicase Pif1-like DEAD-box helicase" evidence="3">
    <location>
        <begin position="486"/>
        <end position="566"/>
    </location>
</feature>
<keyword evidence="1" id="KW-0378">Hydrolase</keyword>
<dbReference type="AlphaFoldDB" id="A0A6L2K7E9"/>
<dbReference type="GO" id="GO:0005524">
    <property type="term" value="F:ATP binding"/>
    <property type="evidence" value="ECO:0007669"/>
    <property type="project" value="UniProtKB-KW"/>
</dbReference>
<organism evidence="6">
    <name type="scientific">Tanacetum cinerariifolium</name>
    <name type="common">Dalmatian daisy</name>
    <name type="synonym">Chrysanthemum cinerariifolium</name>
    <dbReference type="NCBI Taxonomy" id="118510"/>
    <lineage>
        <taxon>Eukaryota</taxon>
        <taxon>Viridiplantae</taxon>
        <taxon>Streptophyta</taxon>
        <taxon>Embryophyta</taxon>
        <taxon>Tracheophyta</taxon>
        <taxon>Spermatophyta</taxon>
        <taxon>Magnoliopsida</taxon>
        <taxon>eudicotyledons</taxon>
        <taxon>Gunneridae</taxon>
        <taxon>Pentapetalae</taxon>
        <taxon>asterids</taxon>
        <taxon>campanulids</taxon>
        <taxon>Asterales</taxon>
        <taxon>Asteraceae</taxon>
        <taxon>Asteroideae</taxon>
        <taxon>Anthemideae</taxon>
        <taxon>Anthemidinae</taxon>
        <taxon>Tanacetum</taxon>
    </lineage>
</organism>
<dbReference type="EC" id="5.6.2.3" evidence="1"/>
<evidence type="ECO:0000259" key="5">
    <source>
        <dbReference type="Pfam" id="PF21530"/>
    </source>
</evidence>
<feature type="domain" description="DNA helicase Pif1-like 2B" evidence="5">
    <location>
        <begin position="699"/>
        <end position="725"/>
    </location>
</feature>
<comment type="catalytic activity">
    <reaction evidence="1">
        <text>ATP + H2O = ADP + phosphate + H(+)</text>
        <dbReference type="Rhea" id="RHEA:13065"/>
        <dbReference type="ChEBI" id="CHEBI:15377"/>
        <dbReference type="ChEBI" id="CHEBI:15378"/>
        <dbReference type="ChEBI" id="CHEBI:30616"/>
        <dbReference type="ChEBI" id="CHEBI:43474"/>
        <dbReference type="ChEBI" id="CHEBI:456216"/>
        <dbReference type="EC" id="5.6.2.3"/>
    </reaction>
</comment>
<dbReference type="InterPro" id="IPR010285">
    <property type="entry name" value="DNA_helicase_pif1-like_DEAD"/>
</dbReference>
<dbReference type="Pfam" id="PF05970">
    <property type="entry name" value="PIF1"/>
    <property type="match status" value="1"/>
</dbReference>
<dbReference type="InterPro" id="IPR049163">
    <property type="entry name" value="Pif1-like_2B_dom"/>
</dbReference>
<evidence type="ECO:0000256" key="1">
    <source>
        <dbReference type="RuleBase" id="RU363044"/>
    </source>
</evidence>
<sequence length="725" mass="83616">MIQEYQDAMDICRLAGPLDLFVTMTCNPKWPEIQREVKNCISGQPTVDRPDTIARVFKMKLDDVMEDMHKGNHFGRVKAGAYYKHGLPHCHSLIFLHKHDKNSSTDEINHVISAEFPSEVDDPNMMHEPCGELYKSSLLKYDFHINVEWCNQGTLVKYHFSYLNKGPDHATVVIKGQINETNNSTTMTNISNTTYSFRMTTNSNTTPTTSTTNNTTTTTTNNNTRMLPFRKEGCNRVYFRGDDDVDSVIQRETAAMSKFTEWMKANEMYPELGSNLTYAQFPTKFTWHEKEKVWKPRKSRMSLGQIYYVSPSMGEKFYLRTLLNVVRGPNILYDVVYPKYMVICKAWHFLGDDVKWVQAIRNASQWKLGDQLREMFVTILLFCRVFDHNSFFKDVYQYISEDVVRKHHRLLHNQNVVFTDQEVQNYTLLELEDILNVNNKSLVDFLKLPRLDYTLMNVGRNRLIAAERMYNVNEEWSRFTSLYDGLNPQQRDVYDNIMQAVNERNGGLFFVYGCGGTGKTYLWKTIISWIRSLGRIVLLVASSGISSLLFPGGRTAHSRLDNPNAENQVFGGKVVVLVEIMRFHNWLIAMRDGRLLCIALDGEDDATWITILEDLLIPIDDNPIEAIVSSTFPYLLNRIQDINYLKERYILSPINDVVDKINSHILASMSGEMHELLSADTICSTTDNLEDMQIMYPPEFLNTLRFSGVPIHKLELKIGAPIILL</sequence>
<dbReference type="PANTHER" id="PTHR10492:SF90">
    <property type="entry name" value="ATP-DEPENDENT DNA HELICASE"/>
    <property type="match status" value="1"/>
</dbReference>
<evidence type="ECO:0000259" key="3">
    <source>
        <dbReference type="Pfam" id="PF05970"/>
    </source>
</evidence>
<evidence type="ECO:0000259" key="4">
    <source>
        <dbReference type="Pfam" id="PF14214"/>
    </source>
</evidence>
<name>A0A6L2K7E9_TANCI</name>
<comment type="caution">
    <text evidence="6">The sequence shown here is derived from an EMBL/GenBank/DDBJ whole genome shotgun (WGS) entry which is preliminary data.</text>
</comment>
<proteinExistence type="inferred from homology"/>
<dbReference type="Pfam" id="PF21530">
    <property type="entry name" value="Pif1_2B_dom"/>
    <property type="match status" value="1"/>
</dbReference>
<comment type="cofactor">
    <cofactor evidence="1">
        <name>Mg(2+)</name>
        <dbReference type="ChEBI" id="CHEBI:18420"/>
    </cofactor>
</comment>
<dbReference type="Gene3D" id="3.40.50.300">
    <property type="entry name" value="P-loop containing nucleotide triphosphate hydrolases"/>
    <property type="match status" value="1"/>
</dbReference>
<keyword evidence="1" id="KW-0227">DNA damage</keyword>
<dbReference type="InterPro" id="IPR025476">
    <property type="entry name" value="Helitron_helicase-like"/>
</dbReference>
<accession>A0A6L2K7E9</accession>
<dbReference type="GO" id="GO:0016787">
    <property type="term" value="F:hydrolase activity"/>
    <property type="evidence" value="ECO:0007669"/>
    <property type="project" value="UniProtKB-KW"/>
</dbReference>
<dbReference type="InterPro" id="IPR027417">
    <property type="entry name" value="P-loop_NTPase"/>
</dbReference>
<dbReference type="PANTHER" id="PTHR10492">
    <property type="match status" value="1"/>
</dbReference>
<keyword evidence="1" id="KW-0234">DNA repair</keyword>
<keyword evidence="1" id="KW-0067">ATP-binding</keyword>
<keyword evidence="1" id="KW-0547">Nucleotide-binding</keyword>
<reference evidence="6" key="1">
    <citation type="journal article" date="2019" name="Sci. Rep.">
        <title>Draft genome of Tanacetum cinerariifolium, the natural source of mosquito coil.</title>
        <authorList>
            <person name="Yamashiro T."/>
            <person name="Shiraishi A."/>
            <person name="Satake H."/>
            <person name="Nakayama K."/>
        </authorList>
    </citation>
    <scope>NUCLEOTIDE SEQUENCE</scope>
</reference>